<keyword evidence="2" id="KW-1185">Reference proteome</keyword>
<accession>B0RIE8</accession>
<dbReference type="AlphaFoldDB" id="B0RIE8"/>
<evidence type="ECO:0000313" key="1">
    <source>
        <dbReference type="EMBL" id="CAQ00262.1"/>
    </source>
</evidence>
<proteinExistence type="predicted"/>
<evidence type="ECO:0000313" key="2">
    <source>
        <dbReference type="Proteomes" id="UP000001318"/>
    </source>
</evidence>
<dbReference type="EMBL" id="AM849034">
    <property type="protein sequence ID" value="CAQ00262.1"/>
    <property type="molecule type" value="Genomic_DNA"/>
</dbReference>
<reference evidence="1 2" key="1">
    <citation type="journal article" date="2008" name="J. Bacteriol.">
        <title>Genome of the actinomycete plant pathogen Clavibacter michiganensis subsp. sepedonicus suggests recent niche adaptation.</title>
        <authorList>
            <person name="Bentley S.D."/>
            <person name="Corton C."/>
            <person name="Brown S.E."/>
            <person name="Barron A."/>
            <person name="Clark L."/>
            <person name="Doggett J."/>
            <person name="Harris B."/>
            <person name="Ormond D."/>
            <person name="Quail M.A."/>
            <person name="May G."/>
            <person name="Francis D."/>
            <person name="Knudson D."/>
            <person name="Parkhill J."/>
            <person name="Ishimaru C.A."/>
        </authorList>
    </citation>
    <scope>NUCLEOTIDE SEQUENCE [LARGE SCALE GENOMIC DNA]</scope>
    <source>
        <strain evidence="2">ATCC 33113 / DSM 20744 / JCM 9667 / LMG 2889 / ICMP 2535 / C-1</strain>
    </source>
</reference>
<organism evidence="1 2">
    <name type="scientific">Clavibacter sepedonicus</name>
    <name type="common">Clavibacter michiganensis subsp. sepedonicus</name>
    <dbReference type="NCBI Taxonomy" id="31964"/>
    <lineage>
        <taxon>Bacteria</taxon>
        <taxon>Bacillati</taxon>
        <taxon>Actinomycetota</taxon>
        <taxon>Actinomycetes</taxon>
        <taxon>Micrococcales</taxon>
        <taxon>Microbacteriaceae</taxon>
        <taxon>Clavibacter</taxon>
    </lineage>
</organism>
<dbReference type="KEGG" id="cms:CMS0138"/>
<gene>
    <name evidence="1" type="ordered locus">CMS0138</name>
</gene>
<protein>
    <submittedName>
        <fullName evidence="1">Uncharacterized protein</fullName>
    </submittedName>
</protein>
<name>B0RIE8_CLASE</name>
<dbReference type="HOGENOM" id="CLU_2367810_0_0_11"/>
<sequence length="95" mass="10347">MSALFDGDNRASADTDLLREALLGEPQSRASLADLILDCHERTARLKAKTYLSQKSTNRMSRIPKTVVADVSFGMTTLTKNATGRAMTTSRKTVA</sequence>
<dbReference type="Proteomes" id="UP000001318">
    <property type="component" value="Chromosome"/>
</dbReference>